<dbReference type="PANTHER" id="PTHR12151">
    <property type="entry name" value="ELECTRON TRANSPORT PROTIN SCO1/SENC FAMILY MEMBER"/>
    <property type="match status" value="1"/>
</dbReference>
<feature type="binding site" evidence="2">
    <location>
        <position position="84"/>
    </location>
    <ligand>
        <name>Cu cation</name>
        <dbReference type="ChEBI" id="CHEBI:23378"/>
    </ligand>
</feature>
<feature type="binding site" evidence="2">
    <location>
        <position position="88"/>
    </location>
    <ligand>
        <name>Cu cation</name>
        <dbReference type="ChEBI" id="CHEBI:23378"/>
    </ligand>
</feature>
<dbReference type="Proteomes" id="UP000632858">
    <property type="component" value="Unassembled WGS sequence"/>
</dbReference>
<protein>
    <submittedName>
        <fullName evidence="4">SCO family protein</fullName>
    </submittedName>
</protein>
<comment type="caution">
    <text evidence="4">The sequence shown here is derived from an EMBL/GenBank/DDBJ whole genome shotgun (WGS) entry which is preliminary data.</text>
</comment>
<keyword evidence="5" id="KW-1185">Reference proteome</keyword>
<dbReference type="PANTHER" id="PTHR12151:SF25">
    <property type="entry name" value="LINALOOL DEHYDRATASE_ISOMERASE DOMAIN-CONTAINING PROTEIN"/>
    <property type="match status" value="1"/>
</dbReference>
<dbReference type="RefSeq" id="WP_188446872.1">
    <property type="nucleotide sequence ID" value="NZ_BMFO01000001.1"/>
</dbReference>
<keyword evidence="2" id="KW-0186">Copper</keyword>
<dbReference type="Pfam" id="PF02630">
    <property type="entry name" value="SCO1-SenC"/>
    <property type="match status" value="1"/>
</dbReference>
<evidence type="ECO:0000313" key="4">
    <source>
        <dbReference type="EMBL" id="GGF83709.1"/>
    </source>
</evidence>
<dbReference type="AlphaFoldDB" id="A0A917CCF6"/>
<gene>
    <name evidence="4" type="ORF">GCM10010960_02260</name>
</gene>
<proteinExistence type="inferred from homology"/>
<feature type="disulfide bond" description="Redox-active" evidence="3">
    <location>
        <begin position="84"/>
        <end position="88"/>
    </location>
</feature>
<dbReference type="Gene3D" id="3.40.30.10">
    <property type="entry name" value="Glutaredoxin"/>
    <property type="match status" value="1"/>
</dbReference>
<accession>A0A917CCF6</accession>
<keyword evidence="3" id="KW-1015">Disulfide bond</keyword>
<dbReference type="CDD" id="cd02968">
    <property type="entry name" value="SCO"/>
    <property type="match status" value="1"/>
</dbReference>
<dbReference type="InterPro" id="IPR003782">
    <property type="entry name" value="SCO1/SenC"/>
</dbReference>
<dbReference type="SUPFAM" id="SSF52833">
    <property type="entry name" value="Thioredoxin-like"/>
    <property type="match status" value="1"/>
</dbReference>
<reference evidence="4" key="1">
    <citation type="journal article" date="2014" name="Int. J. Syst. Evol. Microbiol.">
        <title>Complete genome sequence of Corynebacterium casei LMG S-19264T (=DSM 44701T), isolated from a smear-ripened cheese.</title>
        <authorList>
            <consortium name="US DOE Joint Genome Institute (JGI-PGF)"/>
            <person name="Walter F."/>
            <person name="Albersmeier A."/>
            <person name="Kalinowski J."/>
            <person name="Ruckert C."/>
        </authorList>
    </citation>
    <scope>NUCLEOTIDE SEQUENCE</scope>
    <source>
        <strain evidence="4">CGMCC 1.12726</strain>
    </source>
</reference>
<comment type="similarity">
    <text evidence="1">Belongs to the SCO1/2 family.</text>
</comment>
<dbReference type="InterPro" id="IPR036249">
    <property type="entry name" value="Thioredoxin-like_sf"/>
</dbReference>
<dbReference type="GO" id="GO:0046872">
    <property type="term" value="F:metal ion binding"/>
    <property type="evidence" value="ECO:0007669"/>
    <property type="project" value="UniProtKB-KW"/>
</dbReference>
<keyword evidence="2" id="KW-0479">Metal-binding</keyword>
<evidence type="ECO:0000256" key="3">
    <source>
        <dbReference type="PIRSR" id="PIRSR603782-2"/>
    </source>
</evidence>
<dbReference type="EMBL" id="BMFO01000001">
    <property type="protein sequence ID" value="GGF83709.1"/>
    <property type="molecule type" value="Genomic_DNA"/>
</dbReference>
<organism evidence="4 5">
    <name type="scientific">Arenimonas maotaiensis</name>
    <dbReference type="NCBI Taxonomy" id="1446479"/>
    <lineage>
        <taxon>Bacteria</taxon>
        <taxon>Pseudomonadati</taxon>
        <taxon>Pseudomonadota</taxon>
        <taxon>Gammaproteobacteria</taxon>
        <taxon>Lysobacterales</taxon>
        <taxon>Lysobacteraceae</taxon>
        <taxon>Arenimonas</taxon>
    </lineage>
</organism>
<reference evidence="4" key="2">
    <citation type="submission" date="2020-09" db="EMBL/GenBank/DDBJ databases">
        <authorList>
            <person name="Sun Q."/>
            <person name="Zhou Y."/>
        </authorList>
    </citation>
    <scope>NUCLEOTIDE SEQUENCE</scope>
    <source>
        <strain evidence="4">CGMCC 1.12726</strain>
    </source>
</reference>
<feature type="binding site" evidence="2">
    <location>
        <position position="173"/>
    </location>
    <ligand>
        <name>Cu cation</name>
        <dbReference type="ChEBI" id="CHEBI:23378"/>
    </ligand>
</feature>
<evidence type="ECO:0000256" key="2">
    <source>
        <dbReference type="PIRSR" id="PIRSR603782-1"/>
    </source>
</evidence>
<evidence type="ECO:0000256" key="1">
    <source>
        <dbReference type="ARBA" id="ARBA00010996"/>
    </source>
</evidence>
<sequence length="211" mass="22405">MNRKITTILIVALATGLGLALSSRLFPPSLPGNAAPALPALEVSKVIDTPRALAPFTLQSADGALTAESLKGHWTVVFVGFTHCPDVCPTTLTDLAKAQKIWAEAKLPNAPRLLFVSIDPERDTPAGIAEYAAYFHPDTLTATAAEPQLGAFTRDLGLVYMKVPQGDSYTMDHSATLVLLNPKAEFAGLIRPPLKPDAIARDLLALTKATP</sequence>
<name>A0A917CCF6_9GAMM</name>
<evidence type="ECO:0000313" key="5">
    <source>
        <dbReference type="Proteomes" id="UP000632858"/>
    </source>
</evidence>